<dbReference type="PROSITE" id="PS00600">
    <property type="entry name" value="AA_TRANSFER_CLASS_3"/>
    <property type="match status" value="1"/>
</dbReference>
<protein>
    <submittedName>
        <fullName evidence="5">Aminotransferase class III-fold pyridoxal phosphate-dependent enzyme</fullName>
    </submittedName>
</protein>
<dbReference type="RefSeq" id="WP_289725017.1">
    <property type="nucleotide sequence ID" value="NZ_JAUDUY010000004.1"/>
</dbReference>
<accession>A0ABT7WFF9</accession>
<reference evidence="5" key="1">
    <citation type="submission" date="2023-06" db="EMBL/GenBank/DDBJ databases">
        <title>Robiginitalea aurantiacus sp. nov. and Algoriphagus sediminis sp. nov., isolated from coastal sediment.</title>
        <authorList>
            <person name="Zhou Z.Y."/>
            <person name="An J."/>
            <person name="Jia Y.W."/>
            <person name="Du Z.J."/>
        </authorList>
    </citation>
    <scope>NUCLEOTIDE SEQUENCE</scope>
    <source>
        <strain evidence="5">M39</strain>
    </source>
</reference>
<dbReference type="InterPro" id="IPR015421">
    <property type="entry name" value="PyrdxlP-dep_Trfase_major"/>
</dbReference>
<dbReference type="Gene3D" id="3.40.640.10">
    <property type="entry name" value="Type I PLP-dependent aspartate aminotransferase-like (Major domain)"/>
    <property type="match status" value="1"/>
</dbReference>
<dbReference type="Gene3D" id="3.30.200.20">
    <property type="entry name" value="Phosphorylase Kinase, domain 1"/>
    <property type="match status" value="1"/>
</dbReference>
<comment type="caution">
    <text evidence="5">The sequence shown here is derived from an EMBL/GenBank/DDBJ whole genome shotgun (WGS) entry which is preliminary data.</text>
</comment>
<sequence>MEGFLKEYYGLEVTEIRLLEGYEDKTFRVNAQQGKYVLKVHKDVRGIKHRMAVESDYVTALAKALPYDFPVPIRSLNGNLLEHYNETSIRLLPFLEGEFLAEVRHTNLLIESLGTFMGSVARVGMNLQTDALPLSSDAWDLKHLPIHKQNSSAVANAKDRALINYFLLQYEQVVEPKRYSLRKCLIHNDFNDWNLLIQHGKISGVIDFGDMCHSWLINDLAVALPYVMAEKKDPLAAAGTVIAAFQKEFPLLPEELQLLYYLIAGRICMSLCNSALAKKRRPDSEYVSISEDLMRDLLHRWISISPEKAAMHFLSAAGLPLPPDRMDTEGYLKRRNSVIPRSLSLSYNRPIVMQRAAFQYMFNHRGDRFLDAYNNIMLVGHCHPKVVEATSSVLSRINTNTRYLYDEILDYSERLLGYFPPSLSRVFIVNSGSAATDLALRLSKAYTGKNKVLALEHGYHGNTLAGIEVSHYKHKEGESYPNTLVCPMPKIFGKGYPDDGTAGRHYAELCRTLLESHPKEVGAFIAESIMGCGGQVPLPQEFLSEVYNMVRRQGGVCISDEVQVGFGRLGSWNWGYEKYNVVPDLVILGKPMGNGHPIGAVVTTEEIASVFDAGPEFFSSFGGNPVSCAAGDAVLRVLEDEGLREHARATGDYLKKCFEDLGSNFSSIADVRGDGLFLGIELSDPMGRPNTQLARELKNRLREEHILIGTDGPDDNVLKIKPPLPFNTENCDELTSHMARILKKHNAS</sequence>
<proteinExistence type="inferred from homology"/>
<organism evidence="5 6">
    <name type="scientific">Robiginitalea aurantiaca</name>
    <dbReference type="NCBI Taxonomy" id="3056915"/>
    <lineage>
        <taxon>Bacteria</taxon>
        <taxon>Pseudomonadati</taxon>
        <taxon>Bacteroidota</taxon>
        <taxon>Flavobacteriia</taxon>
        <taxon>Flavobacteriales</taxon>
        <taxon>Flavobacteriaceae</taxon>
        <taxon>Robiginitalea</taxon>
    </lineage>
</organism>
<dbReference type="InterPro" id="IPR049704">
    <property type="entry name" value="Aminotrans_3_PPA_site"/>
</dbReference>
<evidence type="ECO:0000259" key="4">
    <source>
        <dbReference type="Pfam" id="PF01636"/>
    </source>
</evidence>
<dbReference type="Pfam" id="PF00202">
    <property type="entry name" value="Aminotran_3"/>
    <property type="match status" value="1"/>
</dbReference>
<gene>
    <name evidence="5" type="ORF">QU605_09235</name>
</gene>
<name>A0ABT7WFF9_9FLAO</name>
<dbReference type="PANTHER" id="PTHR45688:SF13">
    <property type="entry name" value="ALANINE--GLYOXYLATE AMINOTRANSFERASE 2-LIKE"/>
    <property type="match status" value="1"/>
</dbReference>
<dbReference type="Gene3D" id="3.90.1150.10">
    <property type="entry name" value="Aspartate Aminotransferase, domain 1"/>
    <property type="match status" value="1"/>
</dbReference>
<dbReference type="SUPFAM" id="SSF53383">
    <property type="entry name" value="PLP-dependent transferases"/>
    <property type="match status" value="1"/>
</dbReference>
<dbReference type="GO" id="GO:0008483">
    <property type="term" value="F:transaminase activity"/>
    <property type="evidence" value="ECO:0007669"/>
    <property type="project" value="UniProtKB-KW"/>
</dbReference>
<dbReference type="Proteomes" id="UP001174839">
    <property type="component" value="Unassembled WGS sequence"/>
</dbReference>
<keyword evidence="6" id="KW-1185">Reference proteome</keyword>
<keyword evidence="3" id="KW-0663">Pyridoxal phosphate</keyword>
<feature type="domain" description="Aminoglycoside phosphotransferase" evidence="4">
    <location>
        <begin position="17"/>
        <end position="240"/>
    </location>
</feature>
<dbReference type="InterPro" id="IPR015422">
    <property type="entry name" value="PyrdxlP-dep_Trfase_small"/>
</dbReference>
<dbReference type="CDD" id="cd00610">
    <property type="entry name" value="OAT_like"/>
    <property type="match status" value="1"/>
</dbReference>
<dbReference type="EMBL" id="JAUDUY010000004">
    <property type="protein sequence ID" value="MDM9631652.1"/>
    <property type="molecule type" value="Genomic_DNA"/>
</dbReference>
<keyword evidence="5" id="KW-0032">Aminotransferase</keyword>
<dbReference type="SUPFAM" id="SSF56112">
    <property type="entry name" value="Protein kinase-like (PK-like)"/>
    <property type="match status" value="1"/>
</dbReference>
<evidence type="ECO:0000256" key="3">
    <source>
        <dbReference type="ARBA" id="ARBA00022898"/>
    </source>
</evidence>
<evidence type="ECO:0000313" key="5">
    <source>
        <dbReference type="EMBL" id="MDM9631652.1"/>
    </source>
</evidence>
<dbReference type="InterPro" id="IPR002575">
    <property type="entry name" value="Aminoglycoside_PTrfase"/>
</dbReference>
<dbReference type="Gene3D" id="3.90.1200.10">
    <property type="match status" value="1"/>
</dbReference>
<dbReference type="PANTHER" id="PTHR45688">
    <property type="match status" value="1"/>
</dbReference>
<dbReference type="InterPro" id="IPR015424">
    <property type="entry name" value="PyrdxlP-dep_Trfase"/>
</dbReference>
<comment type="similarity">
    <text evidence="2">Belongs to the class-III pyridoxal-phosphate-dependent aminotransferase family.</text>
</comment>
<comment type="cofactor">
    <cofactor evidence="1">
        <name>pyridoxal 5'-phosphate</name>
        <dbReference type="ChEBI" id="CHEBI:597326"/>
    </cofactor>
</comment>
<evidence type="ECO:0000256" key="1">
    <source>
        <dbReference type="ARBA" id="ARBA00001933"/>
    </source>
</evidence>
<dbReference type="Pfam" id="PF01636">
    <property type="entry name" value="APH"/>
    <property type="match status" value="1"/>
</dbReference>
<dbReference type="InterPro" id="IPR005814">
    <property type="entry name" value="Aminotrans_3"/>
</dbReference>
<dbReference type="InterPro" id="IPR011009">
    <property type="entry name" value="Kinase-like_dom_sf"/>
</dbReference>
<evidence type="ECO:0000313" key="6">
    <source>
        <dbReference type="Proteomes" id="UP001174839"/>
    </source>
</evidence>
<evidence type="ECO:0000256" key="2">
    <source>
        <dbReference type="ARBA" id="ARBA00008954"/>
    </source>
</evidence>
<keyword evidence="5" id="KW-0808">Transferase</keyword>